<keyword evidence="6" id="KW-0479">Metal-binding</keyword>
<comment type="caution">
    <text evidence="12">The sequence shown here is derived from an EMBL/GenBank/DDBJ whole genome shotgun (WGS) entry which is preliminary data.</text>
</comment>
<dbReference type="GO" id="GO:0005634">
    <property type="term" value="C:nucleus"/>
    <property type="evidence" value="ECO:0007669"/>
    <property type="project" value="UniProtKB-SubCell"/>
</dbReference>
<dbReference type="GO" id="GO:0003677">
    <property type="term" value="F:DNA binding"/>
    <property type="evidence" value="ECO:0007669"/>
    <property type="project" value="UniProtKB-KW"/>
</dbReference>
<evidence type="ECO:0000256" key="3">
    <source>
        <dbReference type="ARBA" id="ARBA00023125"/>
    </source>
</evidence>
<sequence length="258" mass="28980">MSNKSTMNSKKCVDCGQIGHISTECKNGKVGSFYLFGVMIDPLADPSEEDDNLQVVNGVGSSNRESKSMEIIKRQENEDDHGYVSDHEHGQDKKKGVPWTEDEQRSFLDGLEKLGRGNWRAISKKYVPSRTPTQVASHAQKYFIRMNAADEKRNRRSSLFDISSNGFSTEPKASLGPSVAPTARSYGVEGYTRFSNMMGYRNDDVPAKKCVYEENVYAFNRGTEPFGVFDSEPLSITNGVKWTIHEPEVERTKDRLEG</sequence>
<keyword evidence="5" id="KW-0539">Nucleus</keyword>
<evidence type="ECO:0000259" key="8">
    <source>
        <dbReference type="PROSITE" id="PS50090"/>
    </source>
</evidence>
<dbReference type="GO" id="GO:0009739">
    <property type="term" value="P:response to gibberellin"/>
    <property type="evidence" value="ECO:0007669"/>
    <property type="project" value="TreeGrafter"/>
</dbReference>
<feature type="compositionally biased region" description="Basic and acidic residues" evidence="7">
    <location>
        <begin position="75"/>
        <end position="95"/>
    </location>
</feature>
<evidence type="ECO:0000259" key="11">
    <source>
        <dbReference type="PROSITE" id="PS51294"/>
    </source>
</evidence>
<dbReference type="FunFam" id="1.10.10.60:FF:000009">
    <property type="entry name" value="transcription factor MYB1R1"/>
    <property type="match status" value="1"/>
</dbReference>
<dbReference type="InterPro" id="IPR006447">
    <property type="entry name" value="Myb_dom_plants"/>
</dbReference>
<dbReference type="InterPro" id="IPR009057">
    <property type="entry name" value="Homeodomain-like_sf"/>
</dbReference>
<keyword evidence="2" id="KW-0805">Transcription regulation</keyword>
<gene>
    <name evidence="12" type="ORF">E3N88_39851</name>
</gene>
<feature type="domain" description="Myb-like" evidence="8">
    <location>
        <begin position="91"/>
        <end position="143"/>
    </location>
</feature>
<evidence type="ECO:0000256" key="7">
    <source>
        <dbReference type="SAM" id="MobiDB-lite"/>
    </source>
</evidence>
<proteinExistence type="predicted"/>
<dbReference type="SUPFAM" id="SSF57756">
    <property type="entry name" value="Retrovirus zinc finger-like domains"/>
    <property type="match status" value="1"/>
</dbReference>
<dbReference type="SMART" id="SM00717">
    <property type="entry name" value="SANT"/>
    <property type="match status" value="1"/>
</dbReference>
<evidence type="ECO:0000256" key="2">
    <source>
        <dbReference type="ARBA" id="ARBA00023015"/>
    </source>
</evidence>
<dbReference type="InterPro" id="IPR001878">
    <property type="entry name" value="Znf_CCHC"/>
</dbReference>
<feature type="domain" description="SANT" evidence="10">
    <location>
        <begin position="99"/>
        <end position="147"/>
    </location>
</feature>
<feature type="domain" description="HTH myb-type" evidence="11">
    <location>
        <begin position="91"/>
        <end position="147"/>
    </location>
</feature>
<protein>
    <submittedName>
        <fullName evidence="12">Uncharacterized protein</fullName>
    </submittedName>
</protein>
<evidence type="ECO:0000256" key="4">
    <source>
        <dbReference type="ARBA" id="ARBA00023163"/>
    </source>
</evidence>
<dbReference type="PROSITE" id="PS51293">
    <property type="entry name" value="SANT"/>
    <property type="match status" value="1"/>
</dbReference>
<dbReference type="InterPro" id="IPR052245">
    <property type="entry name" value="Plant_Stress_Dev_TF"/>
</dbReference>
<feature type="domain" description="CCHC-type" evidence="9">
    <location>
        <begin position="11"/>
        <end position="27"/>
    </location>
</feature>
<keyword evidence="6" id="KW-0862">Zinc</keyword>
<feature type="region of interest" description="Disordered" evidence="7">
    <location>
        <begin position="75"/>
        <end position="101"/>
    </location>
</feature>
<dbReference type="AlphaFoldDB" id="A0A5N6LL07"/>
<keyword evidence="13" id="KW-1185">Reference proteome</keyword>
<dbReference type="GO" id="GO:0008270">
    <property type="term" value="F:zinc ion binding"/>
    <property type="evidence" value="ECO:0007669"/>
    <property type="project" value="UniProtKB-KW"/>
</dbReference>
<dbReference type="Pfam" id="PF00249">
    <property type="entry name" value="Myb_DNA-binding"/>
    <property type="match status" value="1"/>
</dbReference>
<dbReference type="PROSITE" id="PS50158">
    <property type="entry name" value="ZF_CCHC"/>
    <property type="match status" value="1"/>
</dbReference>
<accession>A0A5N6LL07</accession>
<dbReference type="Gene3D" id="1.10.10.60">
    <property type="entry name" value="Homeodomain-like"/>
    <property type="match status" value="1"/>
</dbReference>
<dbReference type="SUPFAM" id="SSF46689">
    <property type="entry name" value="Homeodomain-like"/>
    <property type="match status" value="1"/>
</dbReference>
<reference evidence="12 13" key="1">
    <citation type="submission" date="2019-05" db="EMBL/GenBank/DDBJ databases">
        <title>Mikania micrantha, genome provides insights into the molecular mechanism of rapid growth.</title>
        <authorList>
            <person name="Liu B."/>
        </authorList>
    </citation>
    <scope>NUCLEOTIDE SEQUENCE [LARGE SCALE GENOMIC DNA]</scope>
    <source>
        <strain evidence="12">NLD-2019</strain>
        <tissue evidence="12">Leaf</tissue>
    </source>
</reference>
<dbReference type="GO" id="GO:0009723">
    <property type="term" value="P:response to ethylene"/>
    <property type="evidence" value="ECO:0007669"/>
    <property type="project" value="TreeGrafter"/>
</dbReference>
<dbReference type="GO" id="GO:0006355">
    <property type="term" value="P:regulation of DNA-templated transcription"/>
    <property type="evidence" value="ECO:0007669"/>
    <property type="project" value="UniProtKB-ARBA"/>
</dbReference>
<dbReference type="PANTHER" id="PTHR44191">
    <property type="entry name" value="TRANSCRIPTION FACTOR KUA1"/>
    <property type="match status" value="1"/>
</dbReference>
<dbReference type="Proteomes" id="UP000326396">
    <property type="component" value="Linkage Group LG9"/>
</dbReference>
<keyword evidence="3" id="KW-0238">DNA-binding</keyword>
<dbReference type="PANTHER" id="PTHR44191:SF65">
    <property type="entry name" value="TRANSCRIPTION FACTOR MYB1R1-LIKE ISOFORM X1"/>
    <property type="match status" value="1"/>
</dbReference>
<dbReference type="PROSITE" id="PS51294">
    <property type="entry name" value="HTH_MYB"/>
    <property type="match status" value="1"/>
</dbReference>
<dbReference type="OrthoDB" id="118550at2759"/>
<dbReference type="EMBL" id="SZYD01000019">
    <property type="protein sequence ID" value="KAD2392874.1"/>
    <property type="molecule type" value="Genomic_DNA"/>
</dbReference>
<evidence type="ECO:0000259" key="9">
    <source>
        <dbReference type="PROSITE" id="PS50158"/>
    </source>
</evidence>
<evidence type="ECO:0000256" key="1">
    <source>
        <dbReference type="ARBA" id="ARBA00004123"/>
    </source>
</evidence>
<evidence type="ECO:0000259" key="10">
    <source>
        <dbReference type="PROSITE" id="PS51293"/>
    </source>
</evidence>
<name>A0A5N6LL07_9ASTR</name>
<evidence type="ECO:0000313" key="12">
    <source>
        <dbReference type="EMBL" id="KAD2392874.1"/>
    </source>
</evidence>
<dbReference type="PROSITE" id="PS50090">
    <property type="entry name" value="MYB_LIKE"/>
    <property type="match status" value="1"/>
</dbReference>
<organism evidence="12 13">
    <name type="scientific">Mikania micrantha</name>
    <name type="common">bitter vine</name>
    <dbReference type="NCBI Taxonomy" id="192012"/>
    <lineage>
        <taxon>Eukaryota</taxon>
        <taxon>Viridiplantae</taxon>
        <taxon>Streptophyta</taxon>
        <taxon>Embryophyta</taxon>
        <taxon>Tracheophyta</taxon>
        <taxon>Spermatophyta</taxon>
        <taxon>Magnoliopsida</taxon>
        <taxon>eudicotyledons</taxon>
        <taxon>Gunneridae</taxon>
        <taxon>Pentapetalae</taxon>
        <taxon>asterids</taxon>
        <taxon>campanulids</taxon>
        <taxon>Asterales</taxon>
        <taxon>Asteraceae</taxon>
        <taxon>Asteroideae</taxon>
        <taxon>Heliantheae alliance</taxon>
        <taxon>Eupatorieae</taxon>
        <taxon>Mikania</taxon>
    </lineage>
</organism>
<dbReference type="NCBIfam" id="TIGR01557">
    <property type="entry name" value="myb_SHAQKYF"/>
    <property type="match status" value="1"/>
</dbReference>
<evidence type="ECO:0000313" key="13">
    <source>
        <dbReference type="Proteomes" id="UP000326396"/>
    </source>
</evidence>
<keyword evidence="6" id="KW-0863">Zinc-finger</keyword>
<comment type="subcellular location">
    <subcellularLocation>
        <location evidence="1">Nucleus</location>
    </subcellularLocation>
</comment>
<dbReference type="CDD" id="cd00167">
    <property type="entry name" value="SANT"/>
    <property type="match status" value="1"/>
</dbReference>
<dbReference type="InterPro" id="IPR017884">
    <property type="entry name" value="SANT_dom"/>
</dbReference>
<dbReference type="InterPro" id="IPR017930">
    <property type="entry name" value="Myb_dom"/>
</dbReference>
<evidence type="ECO:0000256" key="6">
    <source>
        <dbReference type="PROSITE-ProRule" id="PRU00047"/>
    </source>
</evidence>
<dbReference type="InterPro" id="IPR036875">
    <property type="entry name" value="Znf_CCHC_sf"/>
</dbReference>
<dbReference type="InterPro" id="IPR001005">
    <property type="entry name" value="SANT/Myb"/>
</dbReference>
<keyword evidence="4" id="KW-0804">Transcription</keyword>
<evidence type="ECO:0000256" key="5">
    <source>
        <dbReference type="ARBA" id="ARBA00023242"/>
    </source>
</evidence>